<reference evidence="2 3" key="1">
    <citation type="submission" date="2019-12" db="EMBL/GenBank/DDBJ databases">
        <title>Chromosome-level assembly of the Caenorhabditis remanei genome.</title>
        <authorList>
            <person name="Teterina A.A."/>
            <person name="Willis J.H."/>
            <person name="Phillips P.C."/>
        </authorList>
    </citation>
    <scope>NUCLEOTIDE SEQUENCE [LARGE SCALE GENOMIC DNA]</scope>
    <source>
        <strain evidence="2 3">PX506</strain>
        <tissue evidence="2">Whole organism</tissue>
    </source>
</reference>
<dbReference type="RefSeq" id="XP_053586808.1">
    <property type="nucleotide sequence ID" value="XM_053727231.1"/>
</dbReference>
<comment type="caution">
    <text evidence="2">The sequence shown here is derived from an EMBL/GenBank/DDBJ whole genome shotgun (WGS) entry which is preliminary data.</text>
</comment>
<gene>
    <name evidence="2" type="ORF">GCK72_009131</name>
</gene>
<dbReference type="GeneID" id="78774847"/>
<organism evidence="2 3">
    <name type="scientific">Caenorhabditis remanei</name>
    <name type="common">Caenorhabditis vulgaris</name>
    <dbReference type="NCBI Taxonomy" id="31234"/>
    <lineage>
        <taxon>Eukaryota</taxon>
        <taxon>Metazoa</taxon>
        <taxon>Ecdysozoa</taxon>
        <taxon>Nematoda</taxon>
        <taxon>Chromadorea</taxon>
        <taxon>Rhabditida</taxon>
        <taxon>Rhabditina</taxon>
        <taxon>Rhabditomorpha</taxon>
        <taxon>Rhabditoidea</taxon>
        <taxon>Rhabditidae</taxon>
        <taxon>Peloderinae</taxon>
        <taxon>Caenorhabditis</taxon>
    </lineage>
</organism>
<accession>A0A6A5GZC7</accession>
<dbReference type="AlphaFoldDB" id="A0A6A5GZC7"/>
<dbReference type="Proteomes" id="UP000483820">
    <property type="component" value="Chromosome III"/>
</dbReference>
<dbReference type="CTD" id="78774847"/>
<dbReference type="EMBL" id="WUAV01000003">
    <property type="protein sequence ID" value="KAF1760880.1"/>
    <property type="molecule type" value="Genomic_DNA"/>
</dbReference>
<evidence type="ECO:0000313" key="3">
    <source>
        <dbReference type="Proteomes" id="UP000483820"/>
    </source>
</evidence>
<protein>
    <submittedName>
        <fullName evidence="2">Uncharacterized protein</fullName>
    </submittedName>
</protein>
<dbReference type="KEGG" id="crq:GCK72_009131"/>
<evidence type="ECO:0000256" key="1">
    <source>
        <dbReference type="SAM" id="MobiDB-lite"/>
    </source>
</evidence>
<name>A0A6A5GZC7_CAERE</name>
<sequence>MSYSDIHLSSVLSRCPLNFLVLCVSVHPSVYPDVPYKPWHPNPYQPTLPTLFFSSKTAKPTKVANDRHFHISVSSPYPLGSAPSSYLNSSQKMLNHRDIGSHIGDLSLTQMRSQSDALLMNEVNDSIESGDESFIDFQKWNDAVWRDEIDILLIESTEAIPWSSLTMAIDALLDDTPSSNTNCYFSALLIRSATGSPGVISKDWRGDDQKAEDEESQNIHLE</sequence>
<evidence type="ECO:0000313" key="2">
    <source>
        <dbReference type="EMBL" id="KAF1760880.1"/>
    </source>
</evidence>
<proteinExistence type="predicted"/>
<feature type="region of interest" description="Disordered" evidence="1">
    <location>
        <begin position="200"/>
        <end position="222"/>
    </location>
</feature>